<protein>
    <submittedName>
        <fullName evidence="11">Oligopeptide transport system permease protein OppC</fullName>
    </submittedName>
</protein>
<feature type="transmembrane region" description="Helical" evidence="10">
    <location>
        <begin position="109"/>
        <end position="134"/>
    </location>
</feature>
<keyword evidence="6" id="KW-0653">Protein transport</keyword>
<dbReference type="SUPFAM" id="SSF161098">
    <property type="entry name" value="MetI-like"/>
    <property type="match status" value="1"/>
</dbReference>
<keyword evidence="3" id="KW-1003">Cell membrane</keyword>
<dbReference type="PANTHER" id="PTHR43386">
    <property type="entry name" value="OLIGOPEPTIDE TRANSPORT SYSTEM PERMEASE PROTEIN APPC"/>
    <property type="match status" value="1"/>
</dbReference>
<dbReference type="GO" id="GO:0015833">
    <property type="term" value="P:peptide transport"/>
    <property type="evidence" value="ECO:0007669"/>
    <property type="project" value="UniProtKB-KW"/>
</dbReference>
<dbReference type="CDD" id="cd06261">
    <property type="entry name" value="TM_PBP2"/>
    <property type="match status" value="1"/>
</dbReference>
<name>A0A3G9IY65_9BACL</name>
<reference evidence="11 12" key="1">
    <citation type="submission" date="2018-11" db="EMBL/GenBank/DDBJ databases">
        <title>Complete genome sequence of Paenibacillus baekrokdamisoli strain KCTC 33723.</title>
        <authorList>
            <person name="Kang S.W."/>
            <person name="Lee K.C."/>
            <person name="Kim K.K."/>
            <person name="Kim J.S."/>
            <person name="Kim D.S."/>
            <person name="Ko S.H."/>
            <person name="Yang S.H."/>
            <person name="Lee J.S."/>
        </authorList>
    </citation>
    <scope>NUCLEOTIDE SEQUENCE [LARGE SCALE GENOMIC DNA]</scope>
    <source>
        <strain evidence="11 12">KCTC 33723</strain>
    </source>
</reference>
<feature type="transmembrane region" description="Helical" evidence="10">
    <location>
        <begin position="46"/>
        <end position="67"/>
    </location>
</feature>
<evidence type="ECO:0000256" key="1">
    <source>
        <dbReference type="ARBA" id="ARBA00004651"/>
    </source>
</evidence>
<dbReference type="EMBL" id="AP019308">
    <property type="protein sequence ID" value="BBH23820.1"/>
    <property type="molecule type" value="Genomic_DNA"/>
</dbReference>
<dbReference type="InterPro" id="IPR050366">
    <property type="entry name" value="BP-dependent_transpt_permease"/>
</dbReference>
<dbReference type="AlphaFoldDB" id="A0A3G9IY65"/>
<evidence type="ECO:0000256" key="2">
    <source>
        <dbReference type="ARBA" id="ARBA00022448"/>
    </source>
</evidence>
<dbReference type="OrthoDB" id="9797472at2"/>
<dbReference type="Proteomes" id="UP000275368">
    <property type="component" value="Chromosome"/>
</dbReference>
<dbReference type="PROSITE" id="PS50928">
    <property type="entry name" value="ABC_TM1"/>
    <property type="match status" value="1"/>
</dbReference>
<dbReference type="Pfam" id="PF12911">
    <property type="entry name" value="OppC_N"/>
    <property type="match status" value="1"/>
</dbReference>
<dbReference type="Gene3D" id="1.10.3720.10">
    <property type="entry name" value="MetI-like"/>
    <property type="match status" value="1"/>
</dbReference>
<feature type="transmembrane region" description="Helical" evidence="10">
    <location>
        <begin position="275"/>
        <end position="299"/>
    </location>
</feature>
<evidence type="ECO:0000256" key="3">
    <source>
        <dbReference type="ARBA" id="ARBA00022475"/>
    </source>
</evidence>
<dbReference type="GO" id="GO:0055085">
    <property type="term" value="P:transmembrane transport"/>
    <property type="evidence" value="ECO:0007669"/>
    <property type="project" value="InterPro"/>
</dbReference>
<evidence type="ECO:0000256" key="7">
    <source>
        <dbReference type="ARBA" id="ARBA00022989"/>
    </source>
</evidence>
<dbReference type="RefSeq" id="WP_125663589.1">
    <property type="nucleotide sequence ID" value="NZ_AP019308.1"/>
</dbReference>
<evidence type="ECO:0000256" key="8">
    <source>
        <dbReference type="ARBA" id="ARBA00023136"/>
    </source>
</evidence>
<evidence type="ECO:0000256" key="9">
    <source>
        <dbReference type="ARBA" id="ARBA00024202"/>
    </source>
</evidence>
<comment type="similarity">
    <text evidence="9">Belongs to the binding-protein-dependent transport system permease family. OppBC subfamily.</text>
</comment>
<accession>A0A3G9IY65</accession>
<feature type="transmembrane region" description="Helical" evidence="10">
    <location>
        <begin position="224"/>
        <end position="255"/>
    </location>
</feature>
<evidence type="ECO:0000256" key="6">
    <source>
        <dbReference type="ARBA" id="ARBA00022927"/>
    </source>
</evidence>
<keyword evidence="5" id="KW-0571">Peptide transport</keyword>
<keyword evidence="7 10" id="KW-1133">Transmembrane helix</keyword>
<sequence>MSEALQHNIDHLFVPAKGKSAEQEKISRPPLSAFQDSWIRLKKNKAAMVSLVILIILGLMAIIGPWLTSYSYFATDYTASFQKPNAEHWFGTDKFGRDQWARVWYGTRISLLIAVLAATLDLIVGVAYGAISAIAGGKVDNVMQRIVEILIGVPSLIIIILMLMIMKADIFTIMIAMSITGWVNMARLVRAQVLKLKSQEFVLAARTLGTSGTRIVFKHMIPNTIGIVVINTMFTIPTAIFTEAFLSFIGLGLQAPKASLGVLIQDGFQMINSHYYLLLMPVVIIVALMVTFNILGDGLRDALDPRMRK</sequence>
<proteinExistence type="inferred from homology"/>
<gene>
    <name evidence="11" type="primary">oppC_2</name>
    <name evidence="11" type="ORF">Back11_51650</name>
</gene>
<dbReference type="KEGG" id="pbk:Back11_51650"/>
<dbReference type="Pfam" id="PF00528">
    <property type="entry name" value="BPD_transp_1"/>
    <property type="match status" value="1"/>
</dbReference>
<evidence type="ECO:0000256" key="5">
    <source>
        <dbReference type="ARBA" id="ARBA00022856"/>
    </source>
</evidence>
<keyword evidence="8 10" id="KW-0472">Membrane</keyword>
<evidence type="ECO:0000256" key="10">
    <source>
        <dbReference type="RuleBase" id="RU363032"/>
    </source>
</evidence>
<evidence type="ECO:0000313" key="11">
    <source>
        <dbReference type="EMBL" id="BBH23820.1"/>
    </source>
</evidence>
<dbReference type="InterPro" id="IPR000515">
    <property type="entry name" value="MetI-like"/>
</dbReference>
<dbReference type="GO" id="GO:0005886">
    <property type="term" value="C:plasma membrane"/>
    <property type="evidence" value="ECO:0007669"/>
    <property type="project" value="UniProtKB-SubCell"/>
</dbReference>
<dbReference type="GO" id="GO:0015031">
    <property type="term" value="P:protein transport"/>
    <property type="evidence" value="ECO:0007669"/>
    <property type="project" value="UniProtKB-KW"/>
</dbReference>
<comment type="subcellular location">
    <subcellularLocation>
        <location evidence="1 10">Cell membrane</location>
        <topology evidence="1 10">Multi-pass membrane protein</topology>
    </subcellularLocation>
</comment>
<evidence type="ECO:0000313" key="12">
    <source>
        <dbReference type="Proteomes" id="UP000275368"/>
    </source>
</evidence>
<keyword evidence="2 10" id="KW-0813">Transport</keyword>
<dbReference type="PANTHER" id="PTHR43386:SF24">
    <property type="entry name" value="OLIGOPEPTIDE TRANSPORT SYSTEM PERMEASE PROTEIN AMID"/>
    <property type="match status" value="1"/>
</dbReference>
<dbReference type="InterPro" id="IPR025966">
    <property type="entry name" value="OppC_N"/>
</dbReference>
<keyword evidence="12" id="KW-1185">Reference proteome</keyword>
<feature type="transmembrane region" description="Helical" evidence="10">
    <location>
        <begin position="171"/>
        <end position="189"/>
    </location>
</feature>
<keyword evidence="4 10" id="KW-0812">Transmembrane</keyword>
<organism evidence="11 12">
    <name type="scientific">Paenibacillus baekrokdamisoli</name>
    <dbReference type="NCBI Taxonomy" id="1712516"/>
    <lineage>
        <taxon>Bacteria</taxon>
        <taxon>Bacillati</taxon>
        <taxon>Bacillota</taxon>
        <taxon>Bacilli</taxon>
        <taxon>Bacillales</taxon>
        <taxon>Paenibacillaceae</taxon>
        <taxon>Paenibacillus</taxon>
    </lineage>
</organism>
<feature type="transmembrane region" description="Helical" evidence="10">
    <location>
        <begin position="146"/>
        <end position="165"/>
    </location>
</feature>
<dbReference type="InterPro" id="IPR035906">
    <property type="entry name" value="MetI-like_sf"/>
</dbReference>
<evidence type="ECO:0000256" key="4">
    <source>
        <dbReference type="ARBA" id="ARBA00022692"/>
    </source>
</evidence>